<accession>A0AAD1X8G8</accession>
<dbReference type="EMBL" id="CAMPGE010002513">
    <property type="protein sequence ID" value="CAI2361320.1"/>
    <property type="molecule type" value="Genomic_DNA"/>
</dbReference>
<feature type="compositionally biased region" description="Polar residues" evidence="1">
    <location>
        <begin position="186"/>
        <end position="201"/>
    </location>
</feature>
<sequence length="496" mass="57195">MSESDKSCQEAKVNEDQGDTLTIIEKLDRVISHVKANSVNTQNDNETKSKKKLCSVKLKMTNFRKEFLLSPEPKKKSLRKSSPEDKEDDDDEFNFNDIAPRQKSQSMKFKETVPVIKKVTRANRMKNFELSKIEESECETLGQESSEYFKITESSVLLDTEGEFKGKARPAKETQGSKASKMKQRLGTTSKRSTQRSQDTKSFMKKRKVDEKNEKVSQGLKEVHQLKKKNKAKVIPRHNHVWLHHVKGDGRIRNMLKSLSPKKRLSTAILNIGNNPSLQKSRVHYKNDYIHLLKICENIIRKRLNEISGNELIQYLSVPGVGKIQKLLKQIRQEINHVRRVKAQPSCTLADQMPLVTKINILALDLKSAVNKKIIQLKFLAKKPSERKISIPDQEINRSMVDTTIISTLPKIKETKKQKFLKRLKRRLPKGISTRNSSGYQTFESRRISASTVFKSLKFTKVGISIPRKRNRIRLRRNIDSLRRSIQPSLNRSFVL</sequence>
<evidence type="ECO:0000313" key="2">
    <source>
        <dbReference type="EMBL" id="CAI2361320.1"/>
    </source>
</evidence>
<comment type="caution">
    <text evidence="2">The sequence shown here is derived from an EMBL/GenBank/DDBJ whole genome shotgun (WGS) entry which is preliminary data.</text>
</comment>
<name>A0AAD1X8G8_EUPCR</name>
<feature type="compositionally biased region" description="Acidic residues" evidence="1">
    <location>
        <begin position="85"/>
        <end position="94"/>
    </location>
</feature>
<evidence type="ECO:0000313" key="3">
    <source>
        <dbReference type="Proteomes" id="UP001295684"/>
    </source>
</evidence>
<evidence type="ECO:0000256" key="1">
    <source>
        <dbReference type="SAM" id="MobiDB-lite"/>
    </source>
</evidence>
<protein>
    <submittedName>
        <fullName evidence="2">Uncharacterized protein</fullName>
    </submittedName>
</protein>
<dbReference type="AlphaFoldDB" id="A0AAD1X8G8"/>
<reference evidence="2" key="1">
    <citation type="submission" date="2023-07" db="EMBL/GenBank/DDBJ databases">
        <authorList>
            <consortium name="AG Swart"/>
            <person name="Singh M."/>
            <person name="Singh A."/>
            <person name="Seah K."/>
            <person name="Emmerich C."/>
        </authorList>
    </citation>
    <scope>NUCLEOTIDE SEQUENCE</scope>
    <source>
        <strain evidence="2">DP1</strain>
    </source>
</reference>
<feature type="compositionally biased region" description="Basic and acidic residues" evidence="1">
    <location>
        <begin position="208"/>
        <end position="220"/>
    </location>
</feature>
<gene>
    <name evidence="2" type="ORF">ECRASSUSDP1_LOCUS2631</name>
</gene>
<proteinExistence type="predicted"/>
<keyword evidence="3" id="KW-1185">Reference proteome</keyword>
<dbReference type="Proteomes" id="UP001295684">
    <property type="component" value="Unassembled WGS sequence"/>
</dbReference>
<feature type="region of interest" description="Disordered" evidence="1">
    <location>
        <begin position="162"/>
        <end position="220"/>
    </location>
</feature>
<feature type="compositionally biased region" description="Basic and acidic residues" evidence="1">
    <location>
        <begin position="162"/>
        <end position="172"/>
    </location>
</feature>
<organism evidence="2 3">
    <name type="scientific">Euplotes crassus</name>
    <dbReference type="NCBI Taxonomy" id="5936"/>
    <lineage>
        <taxon>Eukaryota</taxon>
        <taxon>Sar</taxon>
        <taxon>Alveolata</taxon>
        <taxon>Ciliophora</taxon>
        <taxon>Intramacronucleata</taxon>
        <taxon>Spirotrichea</taxon>
        <taxon>Hypotrichia</taxon>
        <taxon>Euplotida</taxon>
        <taxon>Euplotidae</taxon>
        <taxon>Moneuplotes</taxon>
    </lineage>
</organism>
<feature type="region of interest" description="Disordered" evidence="1">
    <location>
        <begin position="71"/>
        <end position="106"/>
    </location>
</feature>